<dbReference type="Proteomes" id="UP000741863">
    <property type="component" value="Unassembled WGS sequence"/>
</dbReference>
<evidence type="ECO:0000256" key="4">
    <source>
        <dbReference type="ARBA" id="ARBA00022544"/>
    </source>
</evidence>
<dbReference type="EMBL" id="JAFBEC010000016">
    <property type="protein sequence ID" value="MBM7634730.1"/>
    <property type="molecule type" value="Genomic_DNA"/>
</dbReference>
<proteinExistence type="inferred from homology"/>
<keyword evidence="5 8" id="KW-0812">Transmembrane</keyword>
<dbReference type="PANTHER" id="PTHR34975">
    <property type="entry name" value="SPORE GERMINATION PROTEIN A2"/>
    <property type="match status" value="1"/>
</dbReference>
<evidence type="ECO:0000256" key="7">
    <source>
        <dbReference type="ARBA" id="ARBA00023136"/>
    </source>
</evidence>
<dbReference type="RefSeq" id="WP_204699505.1">
    <property type="nucleotide sequence ID" value="NZ_JAFBEC010000016.1"/>
</dbReference>
<protein>
    <submittedName>
        <fullName evidence="9">Spore germination protein (Amino acid permease)</fullName>
    </submittedName>
</protein>
<feature type="transmembrane region" description="Helical" evidence="8">
    <location>
        <begin position="215"/>
        <end position="240"/>
    </location>
</feature>
<evidence type="ECO:0000256" key="1">
    <source>
        <dbReference type="ARBA" id="ARBA00004141"/>
    </source>
</evidence>
<feature type="transmembrane region" description="Helical" evidence="8">
    <location>
        <begin position="9"/>
        <end position="27"/>
    </location>
</feature>
<comment type="subcellular location">
    <subcellularLocation>
        <location evidence="1">Membrane</location>
        <topology evidence="1">Multi-pass membrane protein</topology>
    </subcellularLocation>
</comment>
<keyword evidence="6 8" id="KW-1133">Transmembrane helix</keyword>
<feature type="transmembrane region" description="Helical" evidence="8">
    <location>
        <begin position="138"/>
        <end position="161"/>
    </location>
</feature>
<evidence type="ECO:0000256" key="5">
    <source>
        <dbReference type="ARBA" id="ARBA00022692"/>
    </source>
</evidence>
<feature type="transmembrane region" description="Helical" evidence="8">
    <location>
        <begin position="81"/>
        <end position="100"/>
    </location>
</feature>
<accession>A0ABS2PH16</accession>
<evidence type="ECO:0000256" key="6">
    <source>
        <dbReference type="ARBA" id="ARBA00022989"/>
    </source>
</evidence>
<evidence type="ECO:0000256" key="3">
    <source>
        <dbReference type="ARBA" id="ARBA00022448"/>
    </source>
</evidence>
<dbReference type="PANTHER" id="PTHR34975:SF2">
    <property type="entry name" value="SPORE GERMINATION PROTEIN A2"/>
    <property type="match status" value="1"/>
</dbReference>
<keyword evidence="4" id="KW-0309">Germination</keyword>
<gene>
    <name evidence="9" type="ORF">JOD17_003856</name>
</gene>
<evidence type="ECO:0000313" key="9">
    <source>
        <dbReference type="EMBL" id="MBM7634730.1"/>
    </source>
</evidence>
<keyword evidence="7 8" id="KW-0472">Membrane</keyword>
<evidence type="ECO:0000256" key="8">
    <source>
        <dbReference type="SAM" id="Phobius"/>
    </source>
</evidence>
<keyword evidence="3" id="KW-0813">Transport</keyword>
<comment type="similarity">
    <text evidence="2">Belongs to the amino acid-polyamine-organocation (APC) superfamily. Spore germination protein (SGP) (TC 2.A.3.9) family.</text>
</comment>
<sequence length="272" mass="30401">MNIGRLQPIHIYILIIIATGFMVHVLLMPSLLNSAGRDAWISVITSLFTLLIIITLIALMIRKLNGKDLATFLKDHYPAPVAWTILTCFMIIFFAESLISLKFSVDWAKSNYAAEAPELIVACGFILICFYAAYKGSFVLGFIAVILFPIVCSFGILVGVGNLKSKNYDLLFPMLEDGFSPMFEGILYTNSGFLELIYILFLLSYTKKRLTFKGLLLSGFVIFILILGPLTGSLAAFGIAESLKLNTPAYEQWRLLSLGRYITRLDFLSIFQ</sequence>
<organism evidence="9 10">
    <name type="scientific">Geomicrobium sediminis</name>
    <dbReference type="NCBI Taxonomy" id="1347788"/>
    <lineage>
        <taxon>Bacteria</taxon>
        <taxon>Bacillati</taxon>
        <taxon>Bacillota</taxon>
        <taxon>Bacilli</taxon>
        <taxon>Bacillales</taxon>
        <taxon>Geomicrobium</taxon>
    </lineage>
</organism>
<comment type="caution">
    <text evidence="9">The sequence shown here is derived from an EMBL/GenBank/DDBJ whole genome shotgun (WGS) entry which is preliminary data.</text>
</comment>
<dbReference type="Pfam" id="PF03845">
    <property type="entry name" value="Spore_permease"/>
    <property type="match status" value="1"/>
</dbReference>
<dbReference type="InterPro" id="IPR004761">
    <property type="entry name" value="Spore_GerAB"/>
</dbReference>
<feature type="transmembrane region" description="Helical" evidence="8">
    <location>
        <begin position="181"/>
        <end position="203"/>
    </location>
</feature>
<keyword evidence="10" id="KW-1185">Reference proteome</keyword>
<feature type="transmembrane region" description="Helical" evidence="8">
    <location>
        <begin position="39"/>
        <end position="61"/>
    </location>
</feature>
<name>A0ABS2PH16_9BACL</name>
<reference evidence="9 10" key="1">
    <citation type="submission" date="2021-01" db="EMBL/GenBank/DDBJ databases">
        <title>Genomic Encyclopedia of Type Strains, Phase IV (KMG-IV): sequencing the most valuable type-strain genomes for metagenomic binning, comparative biology and taxonomic classification.</title>
        <authorList>
            <person name="Goeker M."/>
        </authorList>
    </citation>
    <scope>NUCLEOTIDE SEQUENCE [LARGE SCALE GENOMIC DNA]</scope>
    <source>
        <strain evidence="9 10">DSM 25540</strain>
    </source>
</reference>
<evidence type="ECO:0000256" key="2">
    <source>
        <dbReference type="ARBA" id="ARBA00007998"/>
    </source>
</evidence>
<evidence type="ECO:0000313" key="10">
    <source>
        <dbReference type="Proteomes" id="UP000741863"/>
    </source>
</evidence>